<feature type="compositionally biased region" description="Basic and acidic residues" evidence="4">
    <location>
        <begin position="60"/>
        <end position="71"/>
    </location>
</feature>
<comment type="subcellular location">
    <subcellularLocation>
        <location evidence="1">Nucleus</location>
    </subcellularLocation>
</comment>
<dbReference type="Proteomes" id="UP001328107">
    <property type="component" value="Unassembled WGS sequence"/>
</dbReference>
<dbReference type="Pfam" id="PF03715">
    <property type="entry name" value="Noc2"/>
    <property type="match status" value="1"/>
</dbReference>
<accession>A0AAN4Z835</accession>
<name>A0AAN4Z835_9BILA</name>
<evidence type="ECO:0000313" key="6">
    <source>
        <dbReference type="Proteomes" id="UP001328107"/>
    </source>
</evidence>
<sequence length="754" mass="85805">QMKLKVGRSAVGARGKLGLLKKKTSLKKAVPTKKRPVEEEEDDSSSGWETDEDQNPQTSTKERAVKGKIVEEGNSGEEEEESDEDEEDEGEDDEDASLSHKEQLDKLKQTDPELFKYLQSEESDLLDFGEGADEDEDEGGDEEMEVEEEAPKEKKSRQPKAKKEKDGRSIFDGEMYLYVEEELEKENTSHSAVRLAVHAFTACVARVGADIEPPPWVINDQKVFDAVVRLCFRHLGERIMNMLGTPKNMENESYTSGKLRFPHFKKHVVVVKQYLHGLLLFLSEVQTSSVVTITAKAISALSSLYAQLPKLSRMLVKALVRLWTRKTLEERCAAYFAMNALVKAAPDQFAILYKSCYMGFVSCSRDVSTDSWPLLVFMHRSFAQLTLINPNIAYQYAFVYIRQTAIHIRNAVISNKRKDLVQSVYNWQLMQCLYIWTRVISHAHSTNEETEALKELAYPLVQIILSTLKLFPSPRYLPLRAHCVELLLQLQATCDKYIPTLALSVELMSEMVSILRSKPRSAKVVGNDPDLTSMLKATTQQLEEPQWRKAMVEEIFRLLMQSSHVIAAHPAFPDVVLPLVHRLRSMIKGCKNVETGTQMKNLCDKLKEHSDWVRVILAPRHVDITDSLNIIGLRSSLRDSSSPLAVFHQQWLRYWKMKQRLLTKSDANPNQKEEQSEKKEKEGKNKKEEKKSKKARMEEEEEESESDEEEVVPVKKSGKKKSVATKKGKIEGRVSADASLPDQVADLAVWSDED</sequence>
<reference evidence="6" key="1">
    <citation type="submission" date="2022-10" db="EMBL/GenBank/DDBJ databases">
        <title>Genome assembly of Pristionchus species.</title>
        <authorList>
            <person name="Yoshida K."/>
            <person name="Sommer R.J."/>
        </authorList>
    </citation>
    <scope>NUCLEOTIDE SEQUENCE [LARGE SCALE GENOMIC DNA]</scope>
    <source>
        <strain evidence="6">RS5460</strain>
    </source>
</reference>
<dbReference type="SUPFAM" id="SSF48371">
    <property type="entry name" value="ARM repeat"/>
    <property type="match status" value="1"/>
</dbReference>
<evidence type="ECO:0000313" key="5">
    <source>
        <dbReference type="EMBL" id="GMR36203.1"/>
    </source>
</evidence>
<dbReference type="GO" id="GO:0042393">
    <property type="term" value="F:histone binding"/>
    <property type="evidence" value="ECO:0007669"/>
    <property type="project" value="TreeGrafter"/>
</dbReference>
<protein>
    <recommendedName>
        <fullName evidence="7">Nucleolar complex protein 2 homolog</fullName>
    </recommendedName>
</protein>
<proteinExistence type="inferred from homology"/>
<dbReference type="InterPro" id="IPR005343">
    <property type="entry name" value="Noc2"/>
</dbReference>
<evidence type="ECO:0000256" key="1">
    <source>
        <dbReference type="ARBA" id="ARBA00004123"/>
    </source>
</evidence>
<dbReference type="InterPro" id="IPR016024">
    <property type="entry name" value="ARM-type_fold"/>
</dbReference>
<feature type="compositionally biased region" description="Acidic residues" evidence="4">
    <location>
        <begin position="74"/>
        <end position="96"/>
    </location>
</feature>
<dbReference type="GO" id="GO:0005730">
    <property type="term" value="C:nucleolus"/>
    <property type="evidence" value="ECO:0007669"/>
    <property type="project" value="TreeGrafter"/>
</dbReference>
<dbReference type="GO" id="GO:0030690">
    <property type="term" value="C:Noc1p-Noc2p complex"/>
    <property type="evidence" value="ECO:0007669"/>
    <property type="project" value="TreeGrafter"/>
</dbReference>
<feature type="compositionally biased region" description="Acidic residues" evidence="4">
    <location>
        <begin position="698"/>
        <end position="711"/>
    </location>
</feature>
<dbReference type="GO" id="GO:0042273">
    <property type="term" value="P:ribosomal large subunit biogenesis"/>
    <property type="evidence" value="ECO:0007669"/>
    <property type="project" value="TreeGrafter"/>
</dbReference>
<dbReference type="GO" id="GO:0003714">
    <property type="term" value="F:transcription corepressor activity"/>
    <property type="evidence" value="ECO:0007669"/>
    <property type="project" value="TreeGrafter"/>
</dbReference>
<dbReference type="PANTHER" id="PTHR12687">
    <property type="entry name" value="NUCLEOLAR COMPLEX 2 AND RAD4-RELATED"/>
    <property type="match status" value="1"/>
</dbReference>
<feature type="region of interest" description="Disordered" evidence="4">
    <location>
        <begin position="663"/>
        <end position="754"/>
    </location>
</feature>
<evidence type="ECO:0000256" key="2">
    <source>
        <dbReference type="ARBA" id="ARBA00005907"/>
    </source>
</evidence>
<keyword evidence="3" id="KW-0539">Nucleus</keyword>
<dbReference type="GO" id="GO:0000122">
    <property type="term" value="P:negative regulation of transcription by RNA polymerase II"/>
    <property type="evidence" value="ECO:0007669"/>
    <property type="project" value="TreeGrafter"/>
</dbReference>
<feature type="compositionally biased region" description="Basic and acidic residues" evidence="4">
    <location>
        <begin position="97"/>
        <end position="114"/>
    </location>
</feature>
<keyword evidence="6" id="KW-1185">Reference proteome</keyword>
<dbReference type="AlphaFoldDB" id="A0AAN4Z835"/>
<feature type="compositionally biased region" description="Acidic residues" evidence="4">
    <location>
        <begin position="38"/>
        <end position="54"/>
    </location>
</feature>
<evidence type="ECO:0000256" key="3">
    <source>
        <dbReference type="ARBA" id="ARBA00023242"/>
    </source>
</evidence>
<dbReference type="EMBL" id="BTRK01000002">
    <property type="protein sequence ID" value="GMR36203.1"/>
    <property type="molecule type" value="Genomic_DNA"/>
</dbReference>
<feature type="compositionally biased region" description="Acidic residues" evidence="4">
    <location>
        <begin position="121"/>
        <end position="150"/>
    </location>
</feature>
<evidence type="ECO:0008006" key="7">
    <source>
        <dbReference type="Google" id="ProtNLM"/>
    </source>
</evidence>
<evidence type="ECO:0000256" key="4">
    <source>
        <dbReference type="SAM" id="MobiDB-lite"/>
    </source>
</evidence>
<comment type="similarity">
    <text evidence="2">Belongs to the NOC2 family.</text>
</comment>
<organism evidence="5 6">
    <name type="scientific">Pristionchus mayeri</name>
    <dbReference type="NCBI Taxonomy" id="1317129"/>
    <lineage>
        <taxon>Eukaryota</taxon>
        <taxon>Metazoa</taxon>
        <taxon>Ecdysozoa</taxon>
        <taxon>Nematoda</taxon>
        <taxon>Chromadorea</taxon>
        <taxon>Rhabditida</taxon>
        <taxon>Rhabditina</taxon>
        <taxon>Diplogasteromorpha</taxon>
        <taxon>Diplogasteroidea</taxon>
        <taxon>Neodiplogasteridae</taxon>
        <taxon>Pristionchus</taxon>
    </lineage>
</organism>
<feature type="region of interest" description="Disordered" evidence="4">
    <location>
        <begin position="1"/>
        <end position="166"/>
    </location>
</feature>
<dbReference type="PANTHER" id="PTHR12687:SF4">
    <property type="entry name" value="NUCLEOLAR COMPLEX PROTEIN 2 HOMOLOG"/>
    <property type="match status" value="1"/>
</dbReference>
<feature type="non-terminal residue" evidence="5">
    <location>
        <position position="1"/>
    </location>
</feature>
<dbReference type="GO" id="GO:0005654">
    <property type="term" value="C:nucleoplasm"/>
    <property type="evidence" value="ECO:0007669"/>
    <property type="project" value="TreeGrafter"/>
</dbReference>
<dbReference type="GO" id="GO:0030691">
    <property type="term" value="C:Noc2p-Noc3p complex"/>
    <property type="evidence" value="ECO:0007669"/>
    <property type="project" value="TreeGrafter"/>
</dbReference>
<comment type="caution">
    <text evidence="5">The sequence shown here is derived from an EMBL/GenBank/DDBJ whole genome shotgun (WGS) entry which is preliminary data.</text>
</comment>
<feature type="compositionally biased region" description="Basic residues" evidence="4">
    <location>
        <begin position="19"/>
        <end position="34"/>
    </location>
</feature>
<feature type="compositionally biased region" description="Basic and acidic residues" evidence="4">
    <location>
        <begin position="671"/>
        <end position="697"/>
    </location>
</feature>
<gene>
    <name evidence="5" type="ORF">PMAYCL1PPCAC_06398</name>
</gene>
<feature type="compositionally biased region" description="Basic residues" evidence="4">
    <location>
        <begin position="716"/>
        <end position="727"/>
    </location>
</feature>